<evidence type="ECO:0000256" key="1">
    <source>
        <dbReference type="SAM" id="MobiDB-lite"/>
    </source>
</evidence>
<reference evidence="2" key="1">
    <citation type="submission" date="2021-01" db="EMBL/GenBank/DDBJ databases">
        <authorList>
            <person name="Corre E."/>
            <person name="Pelletier E."/>
            <person name="Niang G."/>
            <person name="Scheremetjew M."/>
            <person name="Finn R."/>
            <person name="Kale V."/>
            <person name="Holt S."/>
            <person name="Cochrane G."/>
            <person name="Meng A."/>
            <person name="Brown T."/>
            <person name="Cohen L."/>
        </authorList>
    </citation>
    <scope>NUCLEOTIDE SEQUENCE</scope>
    <source>
        <strain evidence="2">CCCM811</strain>
    </source>
</reference>
<sequence>MIAEIDIGEHGGTGTLDFPEFATLMTREYVTDEGGAEDAGVEAELRALFAELCKGEDGKKHLLLGKEALQKSFEKAGFKFHLRFVEDMIKEVASTRASFSKRPARDASGLSSAHDNTPNSSSEHERLVDIKRATAWQCRHCGKTLHYVSILRTPGAPAVGEICDHLLNMCFAFYDQHKTVIEGLRARRPEKTLGLEAVDTLDHCKMKSEIEAACVDVKESHAKWKMMHMPDIAWLKNNAEMNRSRKSRATTAKPLNQTRQVKGKKSDSRAKASTTNRVSSITVADFLKVMGPAEKQ</sequence>
<dbReference type="AlphaFoldDB" id="A0A7S3YI76"/>
<dbReference type="EMBL" id="HBIV01007446">
    <property type="protein sequence ID" value="CAE0652350.1"/>
    <property type="molecule type" value="Transcribed_RNA"/>
</dbReference>
<evidence type="ECO:0000313" key="2">
    <source>
        <dbReference type="EMBL" id="CAE0652350.1"/>
    </source>
</evidence>
<gene>
    <name evidence="2" type="ORF">LGLO00237_LOCUS5509</name>
</gene>
<organism evidence="2">
    <name type="scientific">Lotharella globosa</name>
    <dbReference type="NCBI Taxonomy" id="91324"/>
    <lineage>
        <taxon>Eukaryota</taxon>
        <taxon>Sar</taxon>
        <taxon>Rhizaria</taxon>
        <taxon>Cercozoa</taxon>
        <taxon>Chlorarachniophyceae</taxon>
        <taxon>Lotharella</taxon>
    </lineage>
</organism>
<feature type="compositionally biased region" description="Polar residues" evidence="1">
    <location>
        <begin position="109"/>
        <end position="121"/>
    </location>
</feature>
<proteinExistence type="predicted"/>
<accession>A0A7S3YI76</accession>
<protein>
    <submittedName>
        <fullName evidence="2">Uncharacterized protein</fullName>
    </submittedName>
</protein>
<feature type="region of interest" description="Disordered" evidence="1">
    <location>
        <begin position="242"/>
        <end position="276"/>
    </location>
</feature>
<feature type="region of interest" description="Disordered" evidence="1">
    <location>
        <begin position="103"/>
        <end position="126"/>
    </location>
</feature>
<feature type="compositionally biased region" description="Polar residues" evidence="1">
    <location>
        <begin position="249"/>
        <end position="260"/>
    </location>
</feature>
<name>A0A7S3YI76_9EUKA</name>